<name>A0A9Q1DLP4_CONCO</name>
<accession>A0A9Q1DLP4</accession>
<evidence type="ECO:0000313" key="3">
    <source>
        <dbReference type="EMBL" id="KAJ8274649.1"/>
    </source>
</evidence>
<proteinExistence type="predicted"/>
<sequence length="152" mass="16959">MDPSAVQSQHAMGWGVLWNRSRLTYGPRRLLQVPEEEGDMAFFLEYSPPPRDAINLPRYMLYVLVGVVLIVVATYAIVGHLIKDLFHDLADWVLGPQDDEEDDECGPCGEEERKWGEGMTDDKSGEEIKMEEESPGAQQGSSILLLPGQVSP</sequence>
<feature type="compositionally biased region" description="Basic and acidic residues" evidence="1">
    <location>
        <begin position="110"/>
        <end position="132"/>
    </location>
</feature>
<evidence type="ECO:0000256" key="2">
    <source>
        <dbReference type="SAM" id="Phobius"/>
    </source>
</evidence>
<comment type="caution">
    <text evidence="3">The sequence shown here is derived from an EMBL/GenBank/DDBJ whole genome shotgun (WGS) entry which is preliminary data.</text>
</comment>
<keyword evidence="2" id="KW-0812">Transmembrane</keyword>
<dbReference type="EMBL" id="JAFJMO010000006">
    <property type="protein sequence ID" value="KAJ8274649.1"/>
    <property type="molecule type" value="Genomic_DNA"/>
</dbReference>
<gene>
    <name evidence="3" type="ORF">COCON_G00092740</name>
</gene>
<keyword evidence="2" id="KW-1133">Transmembrane helix</keyword>
<evidence type="ECO:0000256" key="1">
    <source>
        <dbReference type="SAM" id="MobiDB-lite"/>
    </source>
</evidence>
<feature type="region of interest" description="Disordered" evidence="1">
    <location>
        <begin position="96"/>
        <end position="152"/>
    </location>
</feature>
<reference evidence="3" key="1">
    <citation type="journal article" date="2023" name="Science">
        <title>Genome structures resolve the early diversification of teleost fishes.</title>
        <authorList>
            <person name="Parey E."/>
            <person name="Louis A."/>
            <person name="Montfort J."/>
            <person name="Bouchez O."/>
            <person name="Roques C."/>
            <person name="Iampietro C."/>
            <person name="Lluch J."/>
            <person name="Castinel A."/>
            <person name="Donnadieu C."/>
            <person name="Desvignes T."/>
            <person name="Floi Bucao C."/>
            <person name="Jouanno E."/>
            <person name="Wen M."/>
            <person name="Mejri S."/>
            <person name="Dirks R."/>
            <person name="Jansen H."/>
            <person name="Henkel C."/>
            <person name="Chen W.J."/>
            <person name="Zahm M."/>
            <person name="Cabau C."/>
            <person name="Klopp C."/>
            <person name="Thompson A.W."/>
            <person name="Robinson-Rechavi M."/>
            <person name="Braasch I."/>
            <person name="Lecointre G."/>
            <person name="Bobe J."/>
            <person name="Postlethwait J.H."/>
            <person name="Berthelot C."/>
            <person name="Roest Crollius H."/>
            <person name="Guiguen Y."/>
        </authorList>
    </citation>
    <scope>NUCLEOTIDE SEQUENCE</scope>
    <source>
        <strain evidence="3">Concon-B</strain>
    </source>
</reference>
<keyword evidence="4" id="KW-1185">Reference proteome</keyword>
<dbReference type="OrthoDB" id="8848457at2759"/>
<dbReference type="Proteomes" id="UP001152803">
    <property type="component" value="Unassembled WGS sequence"/>
</dbReference>
<protein>
    <submittedName>
        <fullName evidence="3">Uncharacterized protein</fullName>
    </submittedName>
</protein>
<feature type="transmembrane region" description="Helical" evidence="2">
    <location>
        <begin position="59"/>
        <end position="78"/>
    </location>
</feature>
<keyword evidence="2" id="KW-0472">Membrane</keyword>
<evidence type="ECO:0000313" key="4">
    <source>
        <dbReference type="Proteomes" id="UP001152803"/>
    </source>
</evidence>
<dbReference type="AlphaFoldDB" id="A0A9Q1DLP4"/>
<organism evidence="3 4">
    <name type="scientific">Conger conger</name>
    <name type="common">Conger eel</name>
    <name type="synonym">Muraena conger</name>
    <dbReference type="NCBI Taxonomy" id="82655"/>
    <lineage>
        <taxon>Eukaryota</taxon>
        <taxon>Metazoa</taxon>
        <taxon>Chordata</taxon>
        <taxon>Craniata</taxon>
        <taxon>Vertebrata</taxon>
        <taxon>Euteleostomi</taxon>
        <taxon>Actinopterygii</taxon>
        <taxon>Neopterygii</taxon>
        <taxon>Teleostei</taxon>
        <taxon>Anguilliformes</taxon>
        <taxon>Congridae</taxon>
        <taxon>Conger</taxon>
    </lineage>
</organism>